<evidence type="ECO:0000313" key="1">
    <source>
        <dbReference type="EMBL" id="VEL16531.1"/>
    </source>
</evidence>
<evidence type="ECO:0000313" key="2">
    <source>
        <dbReference type="Proteomes" id="UP000784294"/>
    </source>
</evidence>
<organism evidence="1 2">
    <name type="scientific">Protopolystoma xenopodis</name>
    <dbReference type="NCBI Taxonomy" id="117903"/>
    <lineage>
        <taxon>Eukaryota</taxon>
        <taxon>Metazoa</taxon>
        <taxon>Spiralia</taxon>
        <taxon>Lophotrochozoa</taxon>
        <taxon>Platyhelminthes</taxon>
        <taxon>Monogenea</taxon>
        <taxon>Polyopisthocotylea</taxon>
        <taxon>Polystomatidea</taxon>
        <taxon>Polystomatidae</taxon>
        <taxon>Protopolystoma</taxon>
    </lineage>
</organism>
<sequence length="123" mass="13246">MGCSPNDDAHPTRGLRGACKFSLNQHRLTVDTNLELSEGGFGQVAVAHFHISLSLSLSLAKYQLDPCFRTHHRCCHSSLCQPLLPVTPRSEPVTTALLSSSSLPASHNCVPDDLDTIVTLALV</sequence>
<comment type="caution">
    <text evidence="1">The sequence shown here is derived from an EMBL/GenBank/DDBJ whole genome shotgun (WGS) entry which is preliminary data.</text>
</comment>
<name>A0A3S5B954_9PLAT</name>
<accession>A0A3S5B954</accession>
<protein>
    <submittedName>
        <fullName evidence="1">Uncharacterized protein</fullName>
    </submittedName>
</protein>
<gene>
    <name evidence="1" type="ORF">PXEA_LOCUS9971</name>
</gene>
<keyword evidence="2" id="KW-1185">Reference proteome</keyword>
<dbReference type="EMBL" id="CAAALY010028795">
    <property type="protein sequence ID" value="VEL16531.1"/>
    <property type="molecule type" value="Genomic_DNA"/>
</dbReference>
<proteinExistence type="predicted"/>
<dbReference type="Proteomes" id="UP000784294">
    <property type="component" value="Unassembled WGS sequence"/>
</dbReference>
<dbReference type="AlphaFoldDB" id="A0A3S5B954"/>
<reference evidence="1" key="1">
    <citation type="submission" date="2018-11" db="EMBL/GenBank/DDBJ databases">
        <authorList>
            <consortium name="Pathogen Informatics"/>
        </authorList>
    </citation>
    <scope>NUCLEOTIDE SEQUENCE</scope>
</reference>